<dbReference type="AlphaFoldDB" id="Q08QN5"/>
<protein>
    <submittedName>
        <fullName evidence="2">Uncharacterized protein</fullName>
    </submittedName>
</protein>
<proteinExistence type="predicted"/>
<dbReference type="RefSeq" id="WP_002618589.1">
    <property type="nucleotide sequence ID" value="NC_014623.1"/>
</dbReference>
<gene>
    <name evidence="2" type="ORF">STIAU_7131</name>
</gene>
<reference evidence="2 3" key="1">
    <citation type="submission" date="2006-04" db="EMBL/GenBank/DDBJ databases">
        <authorList>
            <person name="Nierman W.C."/>
        </authorList>
    </citation>
    <scope>NUCLEOTIDE SEQUENCE [LARGE SCALE GENOMIC DNA]</scope>
    <source>
        <strain evidence="2 3">DW4/3-1</strain>
    </source>
</reference>
<sequence length="65" mass="7047">MDPSFYSDPSTNPTGVVFGGDKAHPVPYDSKIEGSEITSISRIDLNDEALQDSRMDLPYWAGPSA</sequence>
<evidence type="ECO:0000313" key="3">
    <source>
        <dbReference type="Proteomes" id="UP000032702"/>
    </source>
</evidence>
<comment type="caution">
    <text evidence="2">The sequence shown here is derived from an EMBL/GenBank/DDBJ whole genome shotgun (WGS) entry which is preliminary data.</text>
</comment>
<evidence type="ECO:0000256" key="1">
    <source>
        <dbReference type="SAM" id="MobiDB-lite"/>
    </source>
</evidence>
<dbReference type="EMBL" id="AAMD01000205">
    <property type="protein sequence ID" value="EAU62801.1"/>
    <property type="molecule type" value="Genomic_DNA"/>
</dbReference>
<organism evidence="2 3">
    <name type="scientific">Stigmatella aurantiaca (strain DW4/3-1)</name>
    <dbReference type="NCBI Taxonomy" id="378806"/>
    <lineage>
        <taxon>Bacteria</taxon>
        <taxon>Pseudomonadati</taxon>
        <taxon>Myxococcota</taxon>
        <taxon>Myxococcia</taxon>
        <taxon>Myxococcales</taxon>
        <taxon>Cystobacterineae</taxon>
        <taxon>Archangiaceae</taxon>
        <taxon>Stigmatella</taxon>
    </lineage>
</organism>
<evidence type="ECO:0000313" key="2">
    <source>
        <dbReference type="EMBL" id="EAU62801.1"/>
    </source>
</evidence>
<dbReference type="Proteomes" id="UP000032702">
    <property type="component" value="Unassembled WGS sequence"/>
</dbReference>
<accession>Q08QN5</accession>
<feature type="region of interest" description="Disordered" evidence="1">
    <location>
        <begin position="1"/>
        <end position="23"/>
    </location>
</feature>
<name>Q08QN5_STIAD</name>